<keyword evidence="2" id="KW-1185">Reference proteome</keyword>
<dbReference type="RefSeq" id="WP_084842138.1">
    <property type="nucleotide sequence ID" value="NZ_ARYN01000011.1"/>
</dbReference>
<gene>
    <name evidence="1" type="ORF">IIF7_13040</name>
</gene>
<dbReference type="Pfam" id="PF04450">
    <property type="entry name" value="BSP"/>
    <property type="match status" value="1"/>
</dbReference>
<name>A0A1Y1T1Z2_9FLAO</name>
<evidence type="ECO:0000313" key="2">
    <source>
        <dbReference type="Proteomes" id="UP000192746"/>
    </source>
</evidence>
<dbReference type="PANTHER" id="PTHR33321:SF12">
    <property type="entry name" value="PLANT BASIC SECRETORY PROTEIN (BSP) FAMILY PROTEIN"/>
    <property type="match status" value="1"/>
</dbReference>
<dbReference type="OrthoDB" id="211588at2"/>
<evidence type="ECO:0008006" key="3">
    <source>
        <dbReference type="Google" id="ProtNLM"/>
    </source>
</evidence>
<sequence length="221" mass="25543">MKKIVIAAGLLISTMGFSQQQETFKKKGKVLIFTNHDPNLNQDTKDGLVKTFFKVYPKLIKDFNPESMDTIRVKIDTEYDGVAYAHNGRITISSDWLEKKPGDIDVITHEVMHIVQSYPPNSGPGWLTEGIADYVRFKYGVDNEGAGWSLPDYKPENSYKNSYRITARFLYWLTKKYDKKIVQKLDKNMRNKTYSADLWNQYTGKSLDELWAEYSESPQIS</sequence>
<comment type="caution">
    <text evidence="1">The sequence shown here is derived from an EMBL/GenBank/DDBJ whole genome shotgun (WGS) entry which is preliminary data.</text>
</comment>
<dbReference type="AlphaFoldDB" id="A0A1Y1T1Z2"/>
<dbReference type="InterPro" id="IPR007541">
    <property type="entry name" value="Uncharacterised_BSP"/>
</dbReference>
<dbReference type="PANTHER" id="PTHR33321">
    <property type="match status" value="1"/>
</dbReference>
<organism evidence="1 2">
    <name type="scientific">Zunongwangia atlantica 22II14-10F7</name>
    <dbReference type="NCBI Taxonomy" id="1185767"/>
    <lineage>
        <taxon>Bacteria</taxon>
        <taxon>Pseudomonadati</taxon>
        <taxon>Bacteroidota</taxon>
        <taxon>Flavobacteriia</taxon>
        <taxon>Flavobacteriales</taxon>
        <taxon>Flavobacteriaceae</taxon>
        <taxon>Zunongwangia</taxon>
    </lineage>
</organism>
<evidence type="ECO:0000313" key="1">
    <source>
        <dbReference type="EMBL" id="ORL45041.1"/>
    </source>
</evidence>
<dbReference type="EMBL" id="ARYN01000011">
    <property type="protein sequence ID" value="ORL45041.1"/>
    <property type="molecule type" value="Genomic_DNA"/>
</dbReference>
<protein>
    <recommendedName>
        <fullName evidence="3">Secretory protein</fullName>
    </recommendedName>
</protein>
<dbReference type="Proteomes" id="UP000192746">
    <property type="component" value="Unassembled WGS sequence"/>
</dbReference>
<reference evidence="1 2" key="1">
    <citation type="submission" date="2013-04" db="EMBL/GenBank/DDBJ databases">
        <title>Zunongwangia sp. 22II14-10F7 Genome Sequencing.</title>
        <authorList>
            <person name="Lai Q."/>
            <person name="Shao Z."/>
        </authorList>
    </citation>
    <scope>NUCLEOTIDE SEQUENCE [LARGE SCALE GENOMIC DNA]</scope>
    <source>
        <strain evidence="1 2">22II14-10F7</strain>
    </source>
</reference>
<dbReference type="STRING" id="1185767.IIF7_13040"/>
<accession>A0A1Y1T1Z2</accession>
<proteinExistence type="predicted"/>